<evidence type="ECO:0000313" key="1">
    <source>
        <dbReference type="EMBL" id="KAI4314658.1"/>
    </source>
</evidence>
<comment type="caution">
    <text evidence="1">The sequence shown here is derived from an EMBL/GenBank/DDBJ whole genome shotgun (WGS) entry which is preliminary data.</text>
</comment>
<gene>
    <name evidence="1" type="ORF">L6164_027546</name>
</gene>
<proteinExistence type="predicted"/>
<dbReference type="EMBL" id="CM039436">
    <property type="protein sequence ID" value="KAI4314658.1"/>
    <property type="molecule type" value="Genomic_DNA"/>
</dbReference>
<dbReference type="Proteomes" id="UP000828941">
    <property type="component" value="Chromosome 11"/>
</dbReference>
<name>A0ACB9LUA0_BAUVA</name>
<protein>
    <submittedName>
        <fullName evidence="1">Uncharacterized protein</fullName>
    </submittedName>
</protein>
<sequence>MPWIFFFTPQPLLSENPNHTWPFISFFRTSEEDQEQKRWKHITSPTFSSHGGSLTIEQRTALAGAPIVLNFAWSL</sequence>
<reference evidence="1 2" key="1">
    <citation type="journal article" date="2022" name="DNA Res.">
        <title>Chromosomal-level genome assembly of the orchid tree Bauhinia variegata (Leguminosae; Cercidoideae) supports the allotetraploid origin hypothesis of Bauhinia.</title>
        <authorList>
            <person name="Zhong Y."/>
            <person name="Chen Y."/>
            <person name="Zheng D."/>
            <person name="Pang J."/>
            <person name="Liu Y."/>
            <person name="Luo S."/>
            <person name="Meng S."/>
            <person name="Qian L."/>
            <person name="Wei D."/>
            <person name="Dai S."/>
            <person name="Zhou R."/>
        </authorList>
    </citation>
    <scope>NUCLEOTIDE SEQUENCE [LARGE SCALE GENOMIC DNA]</scope>
    <source>
        <strain evidence="1">BV-YZ2020</strain>
    </source>
</reference>
<keyword evidence="2" id="KW-1185">Reference proteome</keyword>
<accession>A0ACB9LUA0</accession>
<evidence type="ECO:0000313" key="2">
    <source>
        <dbReference type="Proteomes" id="UP000828941"/>
    </source>
</evidence>
<organism evidence="1 2">
    <name type="scientific">Bauhinia variegata</name>
    <name type="common">Purple orchid tree</name>
    <name type="synonym">Phanera variegata</name>
    <dbReference type="NCBI Taxonomy" id="167791"/>
    <lineage>
        <taxon>Eukaryota</taxon>
        <taxon>Viridiplantae</taxon>
        <taxon>Streptophyta</taxon>
        <taxon>Embryophyta</taxon>
        <taxon>Tracheophyta</taxon>
        <taxon>Spermatophyta</taxon>
        <taxon>Magnoliopsida</taxon>
        <taxon>eudicotyledons</taxon>
        <taxon>Gunneridae</taxon>
        <taxon>Pentapetalae</taxon>
        <taxon>rosids</taxon>
        <taxon>fabids</taxon>
        <taxon>Fabales</taxon>
        <taxon>Fabaceae</taxon>
        <taxon>Cercidoideae</taxon>
        <taxon>Cercideae</taxon>
        <taxon>Bauhiniinae</taxon>
        <taxon>Bauhinia</taxon>
    </lineage>
</organism>